<dbReference type="RefSeq" id="WP_242768656.1">
    <property type="nucleotide sequence ID" value="NZ_JALDAY010000008.1"/>
</dbReference>
<dbReference type="SUPFAM" id="SSF52091">
    <property type="entry name" value="SpoIIaa-like"/>
    <property type="match status" value="1"/>
</dbReference>
<comment type="caution">
    <text evidence="2">The sequence shown here is derived from an EMBL/GenBank/DDBJ whole genome shotgun (WGS) entry which is preliminary data.</text>
</comment>
<gene>
    <name evidence="2" type="ORF">MQP27_27885</name>
</gene>
<dbReference type="InterPro" id="IPR002645">
    <property type="entry name" value="STAS_dom"/>
</dbReference>
<dbReference type="InterPro" id="IPR036513">
    <property type="entry name" value="STAS_dom_sf"/>
</dbReference>
<evidence type="ECO:0000259" key="1">
    <source>
        <dbReference type="PROSITE" id="PS50801"/>
    </source>
</evidence>
<dbReference type="EMBL" id="JALDAY010000008">
    <property type="protein sequence ID" value="MCI3274910.1"/>
    <property type="molecule type" value="Genomic_DNA"/>
</dbReference>
<dbReference type="Gene3D" id="3.30.750.24">
    <property type="entry name" value="STAS domain"/>
    <property type="match status" value="1"/>
</dbReference>
<dbReference type="CDD" id="cd07043">
    <property type="entry name" value="STAS_anti-anti-sigma_factors"/>
    <property type="match status" value="1"/>
</dbReference>
<proteinExistence type="predicted"/>
<reference evidence="2" key="1">
    <citation type="submission" date="2022-03" db="EMBL/GenBank/DDBJ databases">
        <title>Streptomyces 7R015 and 7R016 isolated from Barleria lupulina in Thailand.</title>
        <authorList>
            <person name="Kanchanasin P."/>
            <person name="Phongsopitanun W."/>
            <person name="Tanasupawat S."/>
        </authorList>
    </citation>
    <scope>NUCLEOTIDE SEQUENCE</scope>
    <source>
        <strain evidence="2">7R015</strain>
    </source>
</reference>
<organism evidence="2 3">
    <name type="scientific">Streptomyces cylindrosporus</name>
    <dbReference type="NCBI Taxonomy" id="2927583"/>
    <lineage>
        <taxon>Bacteria</taxon>
        <taxon>Bacillati</taxon>
        <taxon>Actinomycetota</taxon>
        <taxon>Actinomycetes</taxon>
        <taxon>Kitasatosporales</taxon>
        <taxon>Streptomycetaceae</taxon>
        <taxon>Streptomyces</taxon>
    </lineage>
</organism>
<sequence>MPRAPELFDECRMVHARGELDPTTVAPLAHALEEARTGHGRVFLIVDLREVTFADGSILEPLCAAWDDCRARQGWVRVVHSSTAIELVLLGGDVLGRFPAHASAQDAWTAAAPEAP</sequence>
<evidence type="ECO:0000313" key="3">
    <source>
        <dbReference type="Proteomes" id="UP001165269"/>
    </source>
</evidence>
<dbReference type="Proteomes" id="UP001165269">
    <property type="component" value="Unassembled WGS sequence"/>
</dbReference>
<name>A0ABS9YCG2_9ACTN</name>
<protein>
    <submittedName>
        <fullName evidence="2">STAS domain-containing protein</fullName>
    </submittedName>
</protein>
<keyword evidence="3" id="KW-1185">Reference proteome</keyword>
<dbReference type="PROSITE" id="PS50801">
    <property type="entry name" value="STAS"/>
    <property type="match status" value="1"/>
</dbReference>
<dbReference type="Pfam" id="PF01740">
    <property type="entry name" value="STAS"/>
    <property type="match status" value="1"/>
</dbReference>
<feature type="domain" description="STAS" evidence="1">
    <location>
        <begin position="13"/>
        <end position="111"/>
    </location>
</feature>
<evidence type="ECO:0000313" key="2">
    <source>
        <dbReference type="EMBL" id="MCI3274910.1"/>
    </source>
</evidence>
<accession>A0ABS9YCG2</accession>